<dbReference type="Pfam" id="PF13620">
    <property type="entry name" value="CarboxypepD_reg"/>
    <property type="match status" value="1"/>
</dbReference>
<evidence type="ECO:0008006" key="4">
    <source>
        <dbReference type="Google" id="ProtNLM"/>
    </source>
</evidence>
<reference evidence="2" key="1">
    <citation type="journal article" date="2014" name="Int. J. Syst. Evol. Microbiol.">
        <title>Complete genome sequence of Corynebacterium casei LMG S-19264T (=DSM 44701T), isolated from a smear-ripened cheese.</title>
        <authorList>
            <consortium name="US DOE Joint Genome Institute (JGI-PGF)"/>
            <person name="Walter F."/>
            <person name="Albersmeier A."/>
            <person name="Kalinowski J."/>
            <person name="Ruckert C."/>
        </authorList>
    </citation>
    <scope>NUCLEOTIDE SEQUENCE</scope>
    <source>
        <strain evidence="2">CGMCC 1.10749</strain>
    </source>
</reference>
<name>A0A8H9KRV4_9MICO</name>
<proteinExistence type="predicted"/>
<dbReference type="SUPFAM" id="SSF49452">
    <property type="entry name" value="Starch-binding domain-like"/>
    <property type="match status" value="1"/>
</dbReference>
<protein>
    <recommendedName>
        <fullName evidence="4">Alpha-amylase</fullName>
    </recommendedName>
</protein>
<dbReference type="GO" id="GO:0030246">
    <property type="term" value="F:carbohydrate binding"/>
    <property type="evidence" value="ECO:0007669"/>
    <property type="project" value="InterPro"/>
</dbReference>
<dbReference type="EMBL" id="BMEA01000005">
    <property type="protein sequence ID" value="GGB89867.1"/>
    <property type="molecule type" value="Genomic_DNA"/>
</dbReference>
<feature type="chain" id="PRO_5034083537" description="Alpha-amylase" evidence="1">
    <location>
        <begin position="28"/>
        <end position="990"/>
    </location>
</feature>
<comment type="caution">
    <text evidence="2">The sequence shown here is derived from an EMBL/GenBank/DDBJ whole genome shotgun (WGS) entry which is preliminary data.</text>
</comment>
<sequence>MRRLVVVTLTAVLGIVLGLAAATPAQAASGYTITGVVTGRDASGALVPLDDVYLYAQPVDWQDDRDHYGTADASGRFTIDVTKPGDYTLYANCHTGTACADTYAAQYYDQSPGWGDAKTIVVSTTSPTATANVRLPRFATVKGRVTSTSGAAIPGIRVESVPTSGGSVVGTTTDATGAYTLTKVVPGEVSITARDADWNMHAWDAEYWDGTSVSTPDYPSPDPVLPEGPTVTTANFELAPTTGFYGEAVDAAGAPIQGVRWVTYTHNAETGQWETPQYGPLMTDENGRFFWRTDVGGRYKLCFVDDHYGPEAPNRETRYASRCWDNAATSDTATILTQPTSPAQRTLRVVLPVAGKSLTASEPWVDGASRVGSTLTAHANAWGPSGVQLTYQWGWYDTTNRWAFVPVAGATGTTFVPTSDLAGKPVAVRVTGSLSGYVTTTMSSIGYEVGKGVALTSPLQISGSAVVGQTLTANHGTPVGGTAIDYDGYEWRADGAYAGQQKTLTLTNDMVGKKISVRYYVRTVTGNDDTTYVASAGPVTAQLGTLTAPTPTITGTAKAGSVLTAVPGAWGPAPVTLTYQWKRAGVAITGATASTYTLTGSDTGKTITVTVTGTKSGYATAAKTSAATAAVAAGMLTAPTPTISGTRTVGYTLTAVPGTWGPAPVTLAYQWFRSGVAITGATASTYALTSTDMGKTLTVRVTGSKTGYTSAAKTSAATTTVLGALTAPTPTISGTRTVGYTLTAVPGTWGPAPVTLAYQWFRYGAAITGATASTYRLTSTDMGKTMTVRVTGSKSGYMSVAKTSGATATVLGALTAPTPTVSGTVKAGYRLTATPGTWGPSPVTLTYQWKRAGVAITGATASSYVLTGSDTGKAITVTVTGTKTGYMTVARTSAATAAVAAGTLTTATPTISGTRTVGSRLTAVPGTWGPAPVTLRYQWYRSGVAISGATASTYVLTTTDRTRTMTVRVTGSKTGYTSVTKTSAATATIT</sequence>
<dbReference type="Proteomes" id="UP000628079">
    <property type="component" value="Unassembled WGS sequence"/>
</dbReference>
<dbReference type="Gene3D" id="2.60.40.2700">
    <property type="match status" value="6"/>
</dbReference>
<evidence type="ECO:0000313" key="3">
    <source>
        <dbReference type="Proteomes" id="UP000628079"/>
    </source>
</evidence>
<reference evidence="2" key="2">
    <citation type="submission" date="2020-09" db="EMBL/GenBank/DDBJ databases">
        <authorList>
            <person name="Sun Q."/>
            <person name="Zhou Y."/>
        </authorList>
    </citation>
    <scope>NUCLEOTIDE SEQUENCE</scope>
    <source>
        <strain evidence="2">CGMCC 1.10749</strain>
    </source>
</reference>
<evidence type="ECO:0000313" key="2">
    <source>
        <dbReference type="EMBL" id="GGB89867.1"/>
    </source>
</evidence>
<dbReference type="SUPFAM" id="SSF49464">
    <property type="entry name" value="Carboxypeptidase regulatory domain-like"/>
    <property type="match status" value="1"/>
</dbReference>
<keyword evidence="1" id="KW-0732">Signal</keyword>
<feature type="signal peptide" evidence="1">
    <location>
        <begin position="1"/>
        <end position="27"/>
    </location>
</feature>
<accession>A0A8H9KRV4</accession>
<organism evidence="2 3">
    <name type="scientific">Knoellia flava</name>
    <dbReference type="NCBI Taxonomy" id="913969"/>
    <lineage>
        <taxon>Bacteria</taxon>
        <taxon>Bacillati</taxon>
        <taxon>Actinomycetota</taxon>
        <taxon>Actinomycetes</taxon>
        <taxon>Micrococcales</taxon>
        <taxon>Intrasporangiaceae</taxon>
        <taxon>Knoellia</taxon>
    </lineage>
</organism>
<gene>
    <name evidence="2" type="ORF">GCM10011314_32140</name>
</gene>
<dbReference type="Gene3D" id="2.60.40.1120">
    <property type="entry name" value="Carboxypeptidase-like, regulatory domain"/>
    <property type="match status" value="1"/>
</dbReference>
<dbReference type="InterPro" id="IPR008969">
    <property type="entry name" value="CarboxyPept-like_regulatory"/>
</dbReference>
<dbReference type="InterPro" id="IPR013784">
    <property type="entry name" value="Carb-bd-like_fold"/>
</dbReference>
<evidence type="ECO:0000256" key="1">
    <source>
        <dbReference type="SAM" id="SignalP"/>
    </source>
</evidence>
<dbReference type="AlphaFoldDB" id="A0A8H9KRV4"/>